<evidence type="ECO:0000256" key="7">
    <source>
        <dbReference type="PIRSR" id="PIRSR602401-1"/>
    </source>
</evidence>
<dbReference type="FunFam" id="1.10.630.10:FF:000004">
    <property type="entry name" value="cytochrome P450 2D15 isoform X1"/>
    <property type="match status" value="1"/>
</dbReference>
<protein>
    <recommendedName>
        <fullName evidence="12">Cytochrome P450</fullName>
    </recommendedName>
</protein>
<keyword evidence="8" id="KW-0503">Monooxygenase</keyword>
<dbReference type="GO" id="GO:0006805">
    <property type="term" value="P:xenobiotic metabolic process"/>
    <property type="evidence" value="ECO:0007669"/>
    <property type="project" value="TreeGrafter"/>
</dbReference>
<evidence type="ECO:0008006" key="12">
    <source>
        <dbReference type="Google" id="ProtNLM"/>
    </source>
</evidence>
<dbReference type="Proteomes" id="UP000887568">
    <property type="component" value="Unplaced"/>
</dbReference>
<evidence type="ECO:0000256" key="3">
    <source>
        <dbReference type="ARBA" id="ARBA00022723"/>
    </source>
</evidence>
<dbReference type="PANTHER" id="PTHR24300">
    <property type="entry name" value="CYTOCHROME P450 508A4-RELATED"/>
    <property type="match status" value="1"/>
</dbReference>
<reference evidence="10" key="1">
    <citation type="submission" date="2022-11" db="UniProtKB">
        <authorList>
            <consortium name="EnsemblMetazoa"/>
        </authorList>
    </citation>
    <scope>IDENTIFICATION</scope>
</reference>
<evidence type="ECO:0000256" key="8">
    <source>
        <dbReference type="RuleBase" id="RU000461"/>
    </source>
</evidence>
<dbReference type="RefSeq" id="XP_038074475.1">
    <property type="nucleotide sequence ID" value="XM_038218547.1"/>
</dbReference>
<dbReference type="GO" id="GO:0016712">
    <property type="term" value="F:oxidoreductase activity, acting on paired donors, with incorporation or reduction of molecular oxygen, reduced flavin or flavoprotein as one donor, and incorporation of one atom of oxygen"/>
    <property type="evidence" value="ECO:0007669"/>
    <property type="project" value="TreeGrafter"/>
</dbReference>
<dbReference type="OrthoDB" id="6507093at2759"/>
<dbReference type="PRINTS" id="PR00385">
    <property type="entry name" value="P450"/>
</dbReference>
<keyword evidence="9" id="KW-0812">Transmembrane</keyword>
<dbReference type="Pfam" id="PF00067">
    <property type="entry name" value="p450"/>
    <property type="match status" value="1"/>
</dbReference>
<evidence type="ECO:0000256" key="1">
    <source>
        <dbReference type="ARBA" id="ARBA00004370"/>
    </source>
</evidence>
<keyword evidence="3 7" id="KW-0479">Metal-binding</keyword>
<keyword evidence="4 8" id="KW-0560">Oxidoreductase</keyword>
<dbReference type="PRINTS" id="PR00463">
    <property type="entry name" value="EP450I"/>
</dbReference>
<dbReference type="SUPFAM" id="SSF48264">
    <property type="entry name" value="Cytochrome P450"/>
    <property type="match status" value="1"/>
</dbReference>
<dbReference type="Gene3D" id="1.10.630.10">
    <property type="entry name" value="Cytochrome P450"/>
    <property type="match status" value="1"/>
</dbReference>
<evidence type="ECO:0000256" key="6">
    <source>
        <dbReference type="ARBA" id="ARBA00023136"/>
    </source>
</evidence>
<keyword evidence="6 9" id="KW-0472">Membrane</keyword>
<evidence type="ECO:0000313" key="11">
    <source>
        <dbReference type="Proteomes" id="UP000887568"/>
    </source>
</evidence>
<dbReference type="PROSITE" id="PS00086">
    <property type="entry name" value="CYTOCHROME_P450"/>
    <property type="match status" value="1"/>
</dbReference>
<dbReference type="GO" id="GO:0005506">
    <property type="term" value="F:iron ion binding"/>
    <property type="evidence" value="ECO:0007669"/>
    <property type="project" value="InterPro"/>
</dbReference>
<comment type="subcellular location">
    <subcellularLocation>
        <location evidence="1">Membrane</location>
    </subcellularLocation>
</comment>
<dbReference type="GO" id="GO:0005737">
    <property type="term" value="C:cytoplasm"/>
    <property type="evidence" value="ECO:0007669"/>
    <property type="project" value="TreeGrafter"/>
</dbReference>
<evidence type="ECO:0000256" key="2">
    <source>
        <dbReference type="ARBA" id="ARBA00010617"/>
    </source>
</evidence>
<proteinExistence type="inferred from homology"/>
<evidence type="ECO:0000256" key="4">
    <source>
        <dbReference type="ARBA" id="ARBA00023002"/>
    </source>
</evidence>
<sequence length="501" mass="56488">MDIAVLWSHVNIRTVLLGLVIFTVLSWFFRRPKKLPPGPWGWPLLGNIPQLARISEPVHEALSKMGDRYGPVFSFKVVNQLVVVLQDYDVIKQAMDQYQLNGRPSFEISQITLPGHGILTASGAPWVELRRFSSSALRKLGMGKSSLGKQISTEAQFLVEEIRKQGGKSFNPKDMLQNAVANVICYLVFGSRFEYTDVRFKELLVALNYSHELGGAGGVVEFVPIFAKLTFLPIVKKHIASNRAFEKIMGNLLKEHEKGYQPEISRDYTDAFYSEMKAKESNGQPTFMNPVSLYYSVSGLFGAGTETTTSTLGWILLYMIGYPEIQTKVQREIDSVVGRDRLPQLSDKPKLVFTQAVLSEIHRVSIVPLGVPHKCTEDTTVSGFHIPEGTIVITNLWHILNDPREWTNPKEFRPERFLDSDGNFVRREKLIPFGIGRRFCLGENLAKMELFIVFTVLMHQFTFKAPEGASVSFKAREALTLAPIPYEVVAIPRNSEHINNP</sequence>
<dbReference type="GO" id="GO:0008395">
    <property type="term" value="F:steroid hydroxylase activity"/>
    <property type="evidence" value="ECO:0007669"/>
    <property type="project" value="TreeGrafter"/>
</dbReference>
<name>A0A914BF29_PATMI</name>
<feature type="binding site" description="axial binding residue" evidence="7">
    <location>
        <position position="440"/>
    </location>
    <ligand>
        <name>heme</name>
        <dbReference type="ChEBI" id="CHEBI:30413"/>
    </ligand>
    <ligandPart>
        <name>Fe</name>
        <dbReference type="ChEBI" id="CHEBI:18248"/>
    </ligandPart>
</feature>
<dbReference type="InterPro" id="IPR036396">
    <property type="entry name" value="Cyt_P450_sf"/>
</dbReference>
<evidence type="ECO:0000256" key="5">
    <source>
        <dbReference type="ARBA" id="ARBA00023004"/>
    </source>
</evidence>
<dbReference type="GeneID" id="119742535"/>
<dbReference type="InterPro" id="IPR002401">
    <property type="entry name" value="Cyt_P450_E_grp-I"/>
</dbReference>
<dbReference type="InterPro" id="IPR017972">
    <property type="entry name" value="Cyt_P450_CS"/>
</dbReference>
<dbReference type="AlphaFoldDB" id="A0A914BF29"/>
<comment type="cofactor">
    <cofactor evidence="7">
        <name>heme</name>
        <dbReference type="ChEBI" id="CHEBI:30413"/>
    </cofactor>
</comment>
<keyword evidence="7 8" id="KW-0349">Heme</keyword>
<dbReference type="OMA" id="VIMEIVY"/>
<evidence type="ECO:0000256" key="9">
    <source>
        <dbReference type="SAM" id="Phobius"/>
    </source>
</evidence>
<dbReference type="InterPro" id="IPR050182">
    <property type="entry name" value="Cytochrome_P450_fam2"/>
</dbReference>
<keyword evidence="9" id="KW-1133">Transmembrane helix</keyword>
<dbReference type="GO" id="GO:0016020">
    <property type="term" value="C:membrane"/>
    <property type="evidence" value="ECO:0007669"/>
    <property type="project" value="UniProtKB-SubCell"/>
</dbReference>
<evidence type="ECO:0000313" key="10">
    <source>
        <dbReference type="EnsemblMetazoa" id="XP_038074475.1"/>
    </source>
</evidence>
<keyword evidence="11" id="KW-1185">Reference proteome</keyword>
<feature type="transmembrane region" description="Helical" evidence="9">
    <location>
        <begin position="12"/>
        <end position="29"/>
    </location>
</feature>
<dbReference type="GO" id="GO:0020037">
    <property type="term" value="F:heme binding"/>
    <property type="evidence" value="ECO:0007669"/>
    <property type="project" value="InterPro"/>
</dbReference>
<dbReference type="InterPro" id="IPR001128">
    <property type="entry name" value="Cyt_P450"/>
</dbReference>
<keyword evidence="5 7" id="KW-0408">Iron</keyword>
<organism evidence="10 11">
    <name type="scientific">Patiria miniata</name>
    <name type="common">Bat star</name>
    <name type="synonym">Asterina miniata</name>
    <dbReference type="NCBI Taxonomy" id="46514"/>
    <lineage>
        <taxon>Eukaryota</taxon>
        <taxon>Metazoa</taxon>
        <taxon>Echinodermata</taxon>
        <taxon>Eleutherozoa</taxon>
        <taxon>Asterozoa</taxon>
        <taxon>Asteroidea</taxon>
        <taxon>Valvatacea</taxon>
        <taxon>Valvatida</taxon>
        <taxon>Asterinidae</taxon>
        <taxon>Patiria</taxon>
    </lineage>
</organism>
<accession>A0A914BF29</accession>
<dbReference type="PANTHER" id="PTHR24300:SF397">
    <property type="entry name" value="CYTOCHROME P450 2U1"/>
    <property type="match status" value="1"/>
</dbReference>
<dbReference type="GO" id="GO:0006082">
    <property type="term" value="P:organic acid metabolic process"/>
    <property type="evidence" value="ECO:0007669"/>
    <property type="project" value="TreeGrafter"/>
</dbReference>
<dbReference type="EnsemblMetazoa" id="XM_038218547.1">
    <property type="protein sequence ID" value="XP_038074475.1"/>
    <property type="gene ID" value="LOC119742535"/>
</dbReference>
<comment type="similarity">
    <text evidence="2 8">Belongs to the cytochrome P450 family.</text>
</comment>